<proteinExistence type="inferred from homology"/>
<comment type="pathway">
    <text evidence="1">Cell wall biogenesis; peptidoglycan biosynthesis.</text>
</comment>
<evidence type="ECO:0000256" key="8">
    <source>
        <dbReference type="ARBA" id="ARBA00022960"/>
    </source>
</evidence>
<protein>
    <recommendedName>
        <fullName evidence="3">serine-type D-Ala-D-Ala carboxypeptidase</fullName>
        <ecNumber evidence="3">3.4.16.4</ecNumber>
    </recommendedName>
</protein>
<dbReference type="PANTHER" id="PTHR21581:SF6">
    <property type="entry name" value="TRAFFICKING PROTEIN PARTICLE COMPLEX SUBUNIT 12"/>
    <property type="match status" value="1"/>
</dbReference>
<evidence type="ECO:0000256" key="10">
    <source>
        <dbReference type="ARBA" id="ARBA00023316"/>
    </source>
</evidence>
<dbReference type="GO" id="GO:0006508">
    <property type="term" value="P:proteolysis"/>
    <property type="evidence" value="ECO:0007669"/>
    <property type="project" value="UniProtKB-KW"/>
</dbReference>
<feature type="active site" description="Acyl-ester intermediate" evidence="12">
    <location>
        <position position="59"/>
    </location>
</feature>
<keyword evidence="9" id="KW-0573">Peptidoglycan synthesis</keyword>
<keyword evidence="10" id="KW-0961">Cell wall biogenesis/degradation</keyword>
<dbReference type="EC" id="3.4.16.4" evidence="3"/>
<dbReference type="SUPFAM" id="SSF56601">
    <property type="entry name" value="beta-lactamase/transpeptidase-like"/>
    <property type="match status" value="1"/>
</dbReference>
<evidence type="ECO:0000256" key="12">
    <source>
        <dbReference type="PIRSR" id="PIRSR618044-1"/>
    </source>
</evidence>
<evidence type="ECO:0000256" key="2">
    <source>
        <dbReference type="ARBA" id="ARBA00007164"/>
    </source>
</evidence>
<organism evidence="17 18">
    <name type="scientific">Pacificibacter marinus</name>
    <dbReference type="NCBI Taxonomy" id="658057"/>
    <lineage>
        <taxon>Bacteria</taxon>
        <taxon>Pseudomonadati</taxon>
        <taxon>Pseudomonadota</taxon>
        <taxon>Alphaproteobacteria</taxon>
        <taxon>Rhodobacterales</taxon>
        <taxon>Roseobacteraceae</taxon>
        <taxon>Pacificibacter</taxon>
    </lineage>
</organism>
<dbReference type="InterPro" id="IPR018044">
    <property type="entry name" value="Peptidase_S11"/>
</dbReference>
<evidence type="ECO:0000256" key="9">
    <source>
        <dbReference type="ARBA" id="ARBA00022984"/>
    </source>
</evidence>
<dbReference type="GO" id="GO:0009252">
    <property type="term" value="P:peptidoglycan biosynthetic process"/>
    <property type="evidence" value="ECO:0007669"/>
    <property type="project" value="UniProtKB-UniPathway"/>
</dbReference>
<sequence>MPRVLSRIACLLTTLSLSIALALPAAAFETRARAAWVYDLTTDTLLLSKEADVPLPPASMSKLMTLNMLFEALRDGRVTLDTQFSVSSRAKSMGGSTMFLDETDRPTVEELIQGIIVLSGNDACVTVAEGLAGTEDNFARLMNERAKTLGMDNSTFANASGWPNPNQRMSMEDLGLLAKRLINDFPEYYGYFGQLEFPYDNRAPQNRHNRNPLLKLGIGADGLKTGHTQEAGYGLVGSAMQGNRRLVFVITGMASEAERAQEAERIVSWGFRQFAQKTVATQGQEFARADVWMGSETSVGLIAPEDMSLLLPAPMLENVTGTVEYSTPLEAPIMQGDKVAELVIDRGDMQPARLPLVADRSIERGGIGPRLRTAFSVLRTKLTTAKDAPAQ</sequence>
<keyword evidence="7 17" id="KW-0378">Hydrolase</keyword>
<evidence type="ECO:0000256" key="7">
    <source>
        <dbReference type="ARBA" id="ARBA00022801"/>
    </source>
</evidence>
<feature type="chain" id="PRO_5010990811" description="serine-type D-Ala-D-Ala carboxypeptidase" evidence="15">
    <location>
        <begin position="28"/>
        <end position="391"/>
    </location>
</feature>
<feature type="active site" description="Proton acceptor" evidence="12">
    <location>
        <position position="62"/>
    </location>
</feature>
<dbReference type="InterPro" id="IPR012907">
    <property type="entry name" value="Peptidase_S11_C"/>
</dbReference>
<dbReference type="STRING" id="658057.SAMN04488032_107122"/>
<evidence type="ECO:0000256" key="4">
    <source>
        <dbReference type="ARBA" id="ARBA00022645"/>
    </source>
</evidence>
<dbReference type="InterPro" id="IPR037167">
    <property type="entry name" value="Peptidase_S11_C_sf"/>
</dbReference>
<feature type="active site" evidence="12">
    <location>
        <position position="119"/>
    </location>
</feature>
<dbReference type="InterPro" id="IPR012338">
    <property type="entry name" value="Beta-lactam/transpept-like"/>
</dbReference>
<name>A0A1Y5SYV4_9RHOB</name>
<evidence type="ECO:0000256" key="5">
    <source>
        <dbReference type="ARBA" id="ARBA00022670"/>
    </source>
</evidence>
<feature type="binding site" evidence="13">
    <location>
        <position position="224"/>
    </location>
    <ligand>
        <name>substrate</name>
    </ligand>
</feature>
<dbReference type="OrthoDB" id="9795979at2"/>
<dbReference type="GO" id="GO:0009002">
    <property type="term" value="F:serine-type D-Ala-D-Ala carboxypeptidase activity"/>
    <property type="evidence" value="ECO:0007669"/>
    <property type="project" value="UniProtKB-EC"/>
</dbReference>
<evidence type="ECO:0000256" key="1">
    <source>
        <dbReference type="ARBA" id="ARBA00004752"/>
    </source>
</evidence>
<keyword evidence="8" id="KW-0133">Cell shape</keyword>
<dbReference type="SMART" id="SM00936">
    <property type="entry name" value="PBP5_C"/>
    <property type="match status" value="1"/>
</dbReference>
<dbReference type="AlphaFoldDB" id="A0A1Y5SYV4"/>
<keyword evidence="4 17" id="KW-0121">Carboxypeptidase</keyword>
<evidence type="ECO:0000313" key="17">
    <source>
        <dbReference type="EMBL" id="SLN49713.1"/>
    </source>
</evidence>
<evidence type="ECO:0000256" key="15">
    <source>
        <dbReference type="SAM" id="SignalP"/>
    </source>
</evidence>
<dbReference type="UniPathway" id="UPA00219"/>
<dbReference type="Gene3D" id="2.60.410.10">
    <property type="entry name" value="D-Ala-D-Ala carboxypeptidase, C-terminal domain"/>
    <property type="match status" value="1"/>
</dbReference>
<feature type="signal peptide" evidence="15">
    <location>
        <begin position="1"/>
        <end position="27"/>
    </location>
</feature>
<reference evidence="17 18" key="1">
    <citation type="submission" date="2017-03" db="EMBL/GenBank/DDBJ databases">
        <authorList>
            <person name="Afonso C.L."/>
            <person name="Miller P.J."/>
            <person name="Scott M.A."/>
            <person name="Spackman E."/>
            <person name="Goraichik I."/>
            <person name="Dimitrov K.M."/>
            <person name="Suarez D.L."/>
            <person name="Swayne D.E."/>
        </authorList>
    </citation>
    <scope>NUCLEOTIDE SEQUENCE [LARGE SCALE GENOMIC DNA]</scope>
    <source>
        <strain evidence="17 18">CECT 7971</strain>
    </source>
</reference>
<evidence type="ECO:0000256" key="13">
    <source>
        <dbReference type="PIRSR" id="PIRSR618044-2"/>
    </source>
</evidence>
<dbReference type="RefSeq" id="WP_085849570.1">
    <property type="nucleotide sequence ID" value="NZ_FNZV01000007.1"/>
</dbReference>
<dbReference type="Proteomes" id="UP000193307">
    <property type="component" value="Unassembled WGS sequence"/>
</dbReference>
<dbReference type="Gene3D" id="3.40.710.10">
    <property type="entry name" value="DD-peptidase/beta-lactamase superfamily"/>
    <property type="match status" value="1"/>
</dbReference>
<accession>A0A1Y5SYV4</accession>
<dbReference type="Pfam" id="PF00768">
    <property type="entry name" value="Peptidase_S11"/>
    <property type="match status" value="1"/>
</dbReference>
<comment type="similarity">
    <text evidence="2 14">Belongs to the peptidase S11 family.</text>
</comment>
<evidence type="ECO:0000256" key="6">
    <source>
        <dbReference type="ARBA" id="ARBA00022729"/>
    </source>
</evidence>
<dbReference type="PANTHER" id="PTHR21581">
    <property type="entry name" value="D-ALANYL-D-ALANINE CARBOXYPEPTIDASE"/>
    <property type="match status" value="1"/>
</dbReference>
<dbReference type="EMBL" id="FWFW01000007">
    <property type="protein sequence ID" value="SLN49713.1"/>
    <property type="molecule type" value="Genomic_DNA"/>
</dbReference>
<keyword evidence="5" id="KW-0645">Protease</keyword>
<dbReference type="InterPro" id="IPR001967">
    <property type="entry name" value="Peptidase_S11_N"/>
</dbReference>
<dbReference type="PRINTS" id="PR00725">
    <property type="entry name" value="DADACBPTASE1"/>
</dbReference>
<gene>
    <name evidence="17" type="primary">dacC</name>
    <name evidence="17" type="ORF">PAM7971_02443</name>
</gene>
<dbReference type="GO" id="GO:0071555">
    <property type="term" value="P:cell wall organization"/>
    <property type="evidence" value="ECO:0007669"/>
    <property type="project" value="UniProtKB-KW"/>
</dbReference>
<keyword evidence="6 15" id="KW-0732">Signal</keyword>
<keyword evidence="18" id="KW-1185">Reference proteome</keyword>
<dbReference type="Pfam" id="PF07943">
    <property type="entry name" value="PBP5_C"/>
    <property type="match status" value="1"/>
</dbReference>
<evidence type="ECO:0000256" key="11">
    <source>
        <dbReference type="ARBA" id="ARBA00034000"/>
    </source>
</evidence>
<evidence type="ECO:0000256" key="14">
    <source>
        <dbReference type="RuleBase" id="RU004016"/>
    </source>
</evidence>
<comment type="catalytic activity">
    <reaction evidence="11">
        <text>Preferential cleavage: (Ac)2-L-Lys-D-Ala-|-D-Ala. Also transpeptidation of peptidyl-alanyl moieties that are N-acyl substituents of D-alanine.</text>
        <dbReference type="EC" id="3.4.16.4"/>
    </reaction>
</comment>
<evidence type="ECO:0000313" key="18">
    <source>
        <dbReference type="Proteomes" id="UP000193307"/>
    </source>
</evidence>
<feature type="domain" description="Peptidase S11 D-Ala-D-Ala carboxypeptidase A C-terminal" evidence="16">
    <location>
        <begin position="274"/>
        <end position="364"/>
    </location>
</feature>
<evidence type="ECO:0000256" key="3">
    <source>
        <dbReference type="ARBA" id="ARBA00012448"/>
    </source>
</evidence>
<evidence type="ECO:0000259" key="16">
    <source>
        <dbReference type="SMART" id="SM00936"/>
    </source>
</evidence>
<dbReference type="GO" id="GO:0008360">
    <property type="term" value="P:regulation of cell shape"/>
    <property type="evidence" value="ECO:0007669"/>
    <property type="project" value="UniProtKB-KW"/>
</dbReference>